<reference evidence="2" key="1">
    <citation type="journal article" date="2022" name="ISME J.">
        <title>Identification of active gaseous-alkane degraders at natural gas seeps.</title>
        <authorList>
            <person name="Farhan Ul Haque M."/>
            <person name="Hernandez M."/>
            <person name="Crombie A.T."/>
            <person name="Murrell J.C."/>
        </authorList>
    </citation>
    <scope>NUCLEOTIDE SEQUENCE</scope>
    <source>
        <strain evidence="2">ANDR5</strain>
    </source>
</reference>
<feature type="signal peptide" evidence="1">
    <location>
        <begin position="1"/>
        <end position="27"/>
    </location>
</feature>
<proteinExistence type="predicted"/>
<protein>
    <recommendedName>
        <fullName evidence="4">Secreted protein</fullName>
    </recommendedName>
</protein>
<dbReference type="Proteomes" id="UP001139068">
    <property type="component" value="Unassembled WGS sequence"/>
</dbReference>
<keyword evidence="3" id="KW-1185">Reference proteome</keyword>
<evidence type="ECO:0000313" key="2">
    <source>
        <dbReference type="EMBL" id="MCI4675754.1"/>
    </source>
</evidence>
<comment type="caution">
    <text evidence="2">The sequence shown here is derived from an EMBL/GenBank/DDBJ whole genome shotgun (WGS) entry which is preliminary data.</text>
</comment>
<evidence type="ECO:0000313" key="3">
    <source>
        <dbReference type="Proteomes" id="UP001139068"/>
    </source>
</evidence>
<keyword evidence="1" id="KW-0732">Signal</keyword>
<dbReference type="RefSeq" id="WP_243072031.1">
    <property type="nucleotide sequence ID" value="NZ_JAIVFL010000001.1"/>
</dbReference>
<evidence type="ECO:0008006" key="4">
    <source>
        <dbReference type="Google" id="ProtNLM"/>
    </source>
</evidence>
<organism evidence="2 3">
    <name type="scientific">Candidatus Mycolicibacterium alkanivorans</name>
    <dbReference type="NCBI Taxonomy" id="2954114"/>
    <lineage>
        <taxon>Bacteria</taxon>
        <taxon>Bacillati</taxon>
        <taxon>Actinomycetota</taxon>
        <taxon>Actinomycetes</taxon>
        <taxon>Mycobacteriales</taxon>
        <taxon>Mycobacteriaceae</taxon>
        <taxon>Mycolicibacterium</taxon>
    </lineage>
</organism>
<feature type="chain" id="PRO_5045130298" description="Secreted protein" evidence="1">
    <location>
        <begin position="28"/>
        <end position="175"/>
    </location>
</feature>
<evidence type="ECO:0000256" key="1">
    <source>
        <dbReference type="SAM" id="SignalP"/>
    </source>
</evidence>
<accession>A0ABS9YY43</accession>
<gene>
    <name evidence="2" type="ORF">K9U37_13035</name>
</gene>
<sequence>MNTRRLGGLTAALFSSALTFGAGLAVADPGDYTALIIDPNVVTDSQAYTATPPTLNPGGQPGARTVFTHRDGRTITDTVWVLTDPAAASSAINQAQGNLAIANQKLVSAPVGSGGQLISGTSPDGTRSLSVLYFTEGNAASTIEFAGPSADPAPSDLVIEMGQKQDALIKSRLGA</sequence>
<dbReference type="EMBL" id="JAIVFL010000001">
    <property type="protein sequence ID" value="MCI4675754.1"/>
    <property type="molecule type" value="Genomic_DNA"/>
</dbReference>
<name>A0ABS9YY43_9MYCO</name>